<keyword evidence="3" id="KW-0732">Signal</keyword>
<feature type="region of interest" description="Disordered" evidence="1">
    <location>
        <begin position="52"/>
        <end position="93"/>
    </location>
</feature>
<keyword evidence="2" id="KW-1133">Transmembrane helix</keyword>
<feature type="region of interest" description="Disordered" evidence="1">
    <location>
        <begin position="259"/>
        <end position="284"/>
    </location>
</feature>
<feature type="chain" id="PRO_5017611051" evidence="3">
    <location>
        <begin position="34"/>
        <end position="284"/>
    </location>
</feature>
<accession>A0A3E0VTC9</accession>
<keyword evidence="2" id="KW-0812">Transmembrane</keyword>
<gene>
    <name evidence="4" type="ORF">B7R22_14585</name>
</gene>
<name>A0A3E0VTC9_9MICO</name>
<dbReference type="OrthoDB" id="5007898at2"/>
<proteinExistence type="predicted"/>
<dbReference type="AlphaFoldDB" id="A0A3E0VTC9"/>
<evidence type="ECO:0000256" key="3">
    <source>
        <dbReference type="SAM" id="SignalP"/>
    </source>
</evidence>
<feature type="transmembrane region" description="Helical" evidence="2">
    <location>
        <begin position="219"/>
        <end position="239"/>
    </location>
</feature>
<sequence length="284" mass="27973">MSGSGSRLAVAVAALVLVALAGTALLGANPALADDTGGVGITVTVSPAPAEPVTTFPPAPPVSGVGGNGSPSLSKPSTSGLGSSNTGNTVVTGGPAASAPVPAADEFDLGGIVFVSGVTSGYGWSINPFGGDSHAEFTVHNVSQFTIDGSAGFQLVGPFGNEIARVDGIRIDQLKPDESRVIEATLGGLGQWAFFTTHATFTPPENVAGTALSSITRDGFMFVLPWFVLVLLILAAGAFRVVTIIRNPPPVAAAAGSAAAGTTAAATPVPATAARRPETDGGAA</sequence>
<evidence type="ECO:0000313" key="4">
    <source>
        <dbReference type="EMBL" id="RFA12870.1"/>
    </source>
</evidence>
<feature type="compositionally biased region" description="Low complexity" evidence="1">
    <location>
        <begin position="70"/>
        <end position="93"/>
    </location>
</feature>
<protein>
    <submittedName>
        <fullName evidence="4">Uncharacterized protein</fullName>
    </submittedName>
</protein>
<comment type="caution">
    <text evidence="4">The sequence shown here is derived from an EMBL/GenBank/DDBJ whole genome shotgun (WGS) entry which is preliminary data.</text>
</comment>
<feature type="compositionally biased region" description="Low complexity" evidence="1">
    <location>
        <begin position="259"/>
        <end position="274"/>
    </location>
</feature>
<evidence type="ECO:0000313" key="5">
    <source>
        <dbReference type="Proteomes" id="UP000256541"/>
    </source>
</evidence>
<feature type="compositionally biased region" description="Basic and acidic residues" evidence="1">
    <location>
        <begin position="275"/>
        <end position="284"/>
    </location>
</feature>
<dbReference type="Proteomes" id="UP000256541">
    <property type="component" value="Unassembled WGS sequence"/>
</dbReference>
<evidence type="ECO:0000256" key="2">
    <source>
        <dbReference type="SAM" id="Phobius"/>
    </source>
</evidence>
<organism evidence="4 5">
    <name type="scientific">Subtercola boreus</name>
    <dbReference type="NCBI Taxonomy" id="120213"/>
    <lineage>
        <taxon>Bacteria</taxon>
        <taxon>Bacillati</taxon>
        <taxon>Actinomycetota</taxon>
        <taxon>Actinomycetes</taxon>
        <taxon>Micrococcales</taxon>
        <taxon>Microbacteriaceae</taxon>
        <taxon>Subtercola</taxon>
    </lineage>
</organism>
<keyword evidence="2" id="KW-0472">Membrane</keyword>
<evidence type="ECO:0000256" key="1">
    <source>
        <dbReference type="SAM" id="MobiDB-lite"/>
    </source>
</evidence>
<feature type="signal peptide" evidence="3">
    <location>
        <begin position="1"/>
        <end position="33"/>
    </location>
</feature>
<reference evidence="4 5" key="1">
    <citation type="submission" date="2017-04" db="EMBL/GenBank/DDBJ databases">
        <title>Comparative genome analysis of Subtercola boreus.</title>
        <authorList>
            <person name="Cho Y.-J."/>
            <person name="Cho A."/>
            <person name="Kim O.-S."/>
            <person name="Lee J.-I."/>
        </authorList>
    </citation>
    <scope>NUCLEOTIDE SEQUENCE [LARGE SCALE GENOMIC DNA]</scope>
    <source>
        <strain evidence="4 5">P27479</strain>
    </source>
</reference>
<dbReference type="EMBL" id="NBXB01000039">
    <property type="protein sequence ID" value="RFA12870.1"/>
    <property type="molecule type" value="Genomic_DNA"/>
</dbReference>
<dbReference type="RefSeq" id="WP_116412455.1">
    <property type="nucleotide sequence ID" value="NZ_NBXB01000039.1"/>
</dbReference>